<organism evidence="2 3">
    <name type="scientific">Myotis davidii</name>
    <name type="common">David's myotis</name>
    <dbReference type="NCBI Taxonomy" id="225400"/>
    <lineage>
        <taxon>Eukaryota</taxon>
        <taxon>Metazoa</taxon>
        <taxon>Chordata</taxon>
        <taxon>Craniata</taxon>
        <taxon>Vertebrata</taxon>
        <taxon>Euteleostomi</taxon>
        <taxon>Mammalia</taxon>
        <taxon>Eutheria</taxon>
        <taxon>Laurasiatheria</taxon>
        <taxon>Chiroptera</taxon>
        <taxon>Yangochiroptera</taxon>
        <taxon>Vespertilionidae</taxon>
        <taxon>Myotis</taxon>
    </lineage>
</organism>
<dbReference type="AlphaFoldDB" id="L5LYJ4"/>
<reference evidence="3" key="1">
    <citation type="journal article" date="2013" name="Science">
        <title>Comparative analysis of bat genomes provides insight into the evolution of flight and immunity.</title>
        <authorList>
            <person name="Zhang G."/>
            <person name="Cowled C."/>
            <person name="Shi Z."/>
            <person name="Huang Z."/>
            <person name="Bishop-Lilly K.A."/>
            <person name="Fang X."/>
            <person name="Wynne J.W."/>
            <person name="Xiong Z."/>
            <person name="Baker M.L."/>
            <person name="Zhao W."/>
            <person name="Tachedjian M."/>
            <person name="Zhu Y."/>
            <person name="Zhou P."/>
            <person name="Jiang X."/>
            <person name="Ng J."/>
            <person name="Yang L."/>
            <person name="Wu L."/>
            <person name="Xiao J."/>
            <person name="Feng Y."/>
            <person name="Chen Y."/>
            <person name="Sun X."/>
            <person name="Zhang Y."/>
            <person name="Marsh G.A."/>
            <person name="Crameri G."/>
            <person name="Broder C.C."/>
            <person name="Frey K.G."/>
            <person name="Wang L.F."/>
            <person name="Wang J."/>
        </authorList>
    </citation>
    <scope>NUCLEOTIDE SEQUENCE [LARGE SCALE GENOMIC DNA]</scope>
</reference>
<evidence type="ECO:0000256" key="1">
    <source>
        <dbReference type="SAM" id="MobiDB-lite"/>
    </source>
</evidence>
<accession>L5LYJ4</accession>
<feature type="region of interest" description="Disordered" evidence="1">
    <location>
        <begin position="1"/>
        <end position="75"/>
    </location>
</feature>
<keyword evidence="3" id="KW-1185">Reference proteome</keyword>
<dbReference type="Proteomes" id="UP000010556">
    <property type="component" value="Unassembled WGS sequence"/>
</dbReference>
<evidence type="ECO:0000313" key="2">
    <source>
        <dbReference type="EMBL" id="ELK31479.1"/>
    </source>
</evidence>
<proteinExistence type="predicted"/>
<dbReference type="EMBL" id="KB106121">
    <property type="protein sequence ID" value="ELK31479.1"/>
    <property type="molecule type" value="Genomic_DNA"/>
</dbReference>
<protein>
    <submittedName>
        <fullName evidence="2">Uncharacterized protein</fullName>
    </submittedName>
</protein>
<sequence>MGRGTAWGNVTIRSPHRQPCPSDGGERAAAGPERHGSPSEPRLVSSGGAPTAQSKNGYPLTSLPTEAPLPPGLRSPRFSRCDAELGDRLVGPLELWRPRLHLSSDIWAAFLWQNWNSRCDPSVCFVRSFVAYDFPFTCLYIKVQTLDSV</sequence>
<gene>
    <name evidence="2" type="ORF">MDA_GLEAN10018477</name>
</gene>
<name>L5LYJ4_MYODS</name>
<evidence type="ECO:0000313" key="3">
    <source>
        <dbReference type="Proteomes" id="UP000010556"/>
    </source>
</evidence>